<dbReference type="Proteomes" id="UP001601948">
    <property type="component" value="Unassembled WGS sequence"/>
</dbReference>
<dbReference type="RefSeq" id="WP_387712862.1">
    <property type="nucleotide sequence ID" value="NZ_JBIAPI010000001.1"/>
</dbReference>
<reference evidence="3 4" key="1">
    <citation type="submission" date="2024-10" db="EMBL/GenBank/DDBJ databases">
        <title>The Natural Products Discovery Center: Release of the First 8490 Sequenced Strains for Exploring Actinobacteria Biosynthetic Diversity.</title>
        <authorList>
            <person name="Kalkreuter E."/>
            <person name="Kautsar S.A."/>
            <person name="Yang D."/>
            <person name="Bader C.D."/>
            <person name="Teijaro C.N."/>
            <person name="Fluegel L."/>
            <person name="Davis C.M."/>
            <person name="Simpson J.R."/>
            <person name="Lauterbach L."/>
            <person name="Steele A.D."/>
            <person name="Gui C."/>
            <person name="Meng S."/>
            <person name="Li G."/>
            <person name="Viehrig K."/>
            <person name="Ye F."/>
            <person name="Su P."/>
            <person name="Kiefer A.F."/>
            <person name="Nichols A."/>
            <person name="Cepeda A.J."/>
            <person name="Yan W."/>
            <person name="Fan B."/>
            <person name="Jiang Y."/>
            <person name="Adhikari A."/>
            <person name="Zheng C.-J."/>
            <person name="Schuster L."/>
            <person name="Cowan T.M."/>
            <person name="Smanski M.J."/>
            <person name="Chevrette M.G."/>
            <person name="De Carvalho L.P.S."/>
            <person name="Shen B."/>
        </authorList>
    </citation>
    <scope>NUCLEOTIDE SEQUENCE [LARGE SCALE GENOMIC DNA]</scope>
    <source>
        <strain evidence="3 4">NPDC003040</strain>
    </source>
</reference>
<name>A0ABW6QLU9_9NOCA</name>
<feature type="domain" description="HTH cro/C1-type" evidence="2">
    <location>
        <begin position="15"/>
        <end position="70"/>
    </location>
</feature>
<dbReference type="SUPFAM" id="SSF47413">
    <property type="entry name" value="lambda repressor-like DNA-binding domains"/>
    <property type="match status" value="1"/>
</dbReference>
<gene>
    <name evidence="3" type="ORF">ACFYV7_02505</name>
</gene>
<organism evidence="3 4">
    <name type="scientific">Nocardia suismassiliense</name>
    <dbReference type="NCBI Taxonomy" id="2077092"/>
    <lineage>
        <taxon>Bacteria</taxon>
        <taxon>Bacillati</taxon>
        <taxon>Actinomycetota</taxon>
        <taxon>Actinomycetes</taxon>
        <taxon>Mycobacteriales</taxon>
        <taxon>Nocardiaceae</taxon>
        <taxon>Nocardia</taxon>
    </lineage>
</organism>
<proteinExistence type="predicted"/>
<dbReference type="SMART" id="SM00530">
    <property type="entry name" value="HTH_XRE"/>
    <property type="match status" value="1"/>
</dbReference>
<dbReference type="InterPro" id="IPR010982">
    <property type="entry name" value="Lambda_DNA-bd_dom_sf"/>
</dbReference>
<dbReference type="EMBL" id="JBIAPI010000001">
    <property type="protein sequence ID" value="MFF3221643.1"/>
    <property type="molecule type" value="Genomic_DNA"/>
</dbReference>
<protein>
    <submittedName>
        <fullName evidence="3">Multiprotein-bridging factor 1 family protein</fullName>
    </submittedName>
</protein>
<dbReference type="Gene3D" id="1.10.260.40">
    <property type="entry name" value="lambda repressor-like DNA-binding domains"/>
    <property type="match status" value="1"/>
</dbReference>
<dbReference type="PROSITE" id="PS50943">
    <property type="entry name" value="HTH_CROC1"/>
    <property type="match status" value="1"/>
</dbReference>
<accession>A0ABW6QLU9</accession>
<keyword evidence="4" id="KW-1185">Reference proteome</keyword>
<dbReference type="InterPro" id="IPR001387">
    <property type="entry name" value="Cro/C1-type_HTH"/>
</dbReference>
<dbReference type="Pfam" id="PF13560">
    <property type="entry name" value="HTH_31"/>
    <property type="match status" value="1"/>
</dbReference>
<evidence type="ECO:0000259" key="2">
    <source>
        <dbReference type="PROSITE" id="PS50943"/>
    </source>
</evidence>
<feature type="compositionally biased region" description="Basic residues" evidence="1">
    <location>
        <begin position="14"/>
        <end position="23"/>
    </location>
</feature>
<sequence length="409" mass="44402">MATSNTAASTIGSRIRRSRRTKKMSQATLAAHVDRSESWMRGIEAGRLNLDKHSVIDRLADVLEVDVAWLLGQPCELTQDTGHSAVPALRAALRRTSLSLSGHSGLRAVTPQPLLTDLRDDVDRITRRRQAANLLEVMRQLPDLTEALNTGALLASGTERDVIDGLIIETSHVARTVLNQLGYHDLAWTAVENAAAAAARLGDPLMSACSGWNRCGLLLHTDTLDEALTVAEAALTELQDLMTSLTPQILSLWGALHLRCAVASARLHDGSTAWAYLAEAEAAAARLGVDRNDFQTVFGPTNCGIHATEIAVALDRPDIALKHHSSINLAGLMSKERHTRHRIEVARAHGKLKHDAAAVEQLERAICLAPQYVYKHPRVRDLVDELSRRAQPSAVDAGLGAIERAMRLA</sequence>
<feature type="region of interest" description="Disordered" evidence="1">
    <location>
        <begin position="1"/>
        <end position="24"/>
    </location>
</feature>
<dbReference type="CDD" id="cd00093">
    <property type="entry name" value="HTH_XRE"/>
    <property type="match status" value="1"/>
</dbReference>
<evidence type="ECO:0000313" key="3">
    <source>
        <dbReference type="EMBL" id="MFF3221643.1"/>
    </source>
</evidence>
<comment type="caution">
    <text evidence="3">The sequence shown here is derived from an EMBL/GenBank/DDBJ whole genome shotgun (WGS) entry which is preliminary data.</text>
</comment>
<evidence type="ECO:0000256" key="1">
    <source>
        <dbReference type="SAM" id="MobiDB-lite"/>
    </source>
</evidence>
<evidence type="ECO:0000313" key="4">
    <source>
        <dbReference type="Proteomes" id="UP001601948"/>
    </source>
</evidence>